<accession>A0A699H598</accession>
<dbReference type="EMBL" id="BKCJ010105644">
    <property type="protein sequence ID" value="GEX39213.1"/>
    <property type="molecule type" value="Genomic_DNA"/>
</dbReference>
<proteinExistence type="predicted"/>
<gene>
    <name evidence="2" type="ORF">Tci_311188</name>
</gene>
<name>A0A699H598_TANCI</name>
<feature type="coiled-coil region" evidence="1">
    <location>
        <begin position="202"/>
        <end position="242"/>
    </location>
</feature>
<comment type="caution">
    <text evidence="2">The sequence shown here is derived from an EMBL/GenBank/DDBJ whole genome shotgun (WGS) entry which is preliminary data.</text>
</comment>
<keyword evidence="1" id="KW-0175">Coiled coil</keyword>
<evidence type="ECO:0000313" key="2">
    <source>
        <dbReference type="EMBL" id="GEX39213.1"/>
    </source>
</evidence>
<dbReference type="PANTHER" id="PTHR48449:SF1">
    <property type="entry name" value="DUF1985 DOMAIN-CONTAINING PROTEIN"/>
    <property type="match status" value="1"/>
</dbReference>
<dbReference type="PANTHER" id="PTHR48449">
    <property type="entry name" value="DUF1985 DOMAIN-CONTAINING PROTEIN"/>
    <property type="match status" value="1"/>
</dbReference>
<evidence type="ECO:0000256" key="1">
    <source>
        <dbReference type="SAM" id="Coils"/>
    </source>
</evidence>
<evidence type="ECO:0008006" key="3">
    <source>
        <dbReference type="Google" id="ProtNLM"/>
    </source>
</evidence>
<protein>
    <recommendedName>
        <fullName evidence="3">Phospholipase-like protein</fullName>
    </recommendedName>
</protein>
<dbReference type="AlphaFoldDB" id="A0A699H598"/>
<reference evidence="2" key="1">
    <citation type="journal article" date="2019" name="Sci. Rep.">
        <title>Draft genome of Tanacetum cinerariifolium, the natural source of mosquito coil.</title>
        <authorList>
            <person name="Yamashiro T."/>
            <person name="Shiraishi A."/>
            <person name="Satake H."/>
            <person name="Nakayama K."/>
        </authorList>
    </citation>
    <scope>NUCLEOTIDE SEQUENCE</scope>
</reference>
<organism evidence="2">
    <name type="scientific">Tanacetum cinerariifolium</name>
    <name type="common">Dalmatian daisy</name>
    <name type="synonym">Chrysanthemum cinerariifolium</name>
    <dbReference type="NCBI Taxonomy" id="118510"/>
    <lineage>
        <taxon>Eukaryota</taxon>
        <taxon>Viridiplantae</taxon>
        <taxon>Streptophyta</taxon>
        <taxon>Embryophyta</taxon>
        <taxon>Tracheophyta</taxon>
        <taxon>Spermatophyta</taxon>
        <taxon>Magnoliopsida</taxon>
        <taxon>eudicotyledons</taxon>
        <taxon>Gunneridae</taxon>
        <taxon>Pentapetalae</taxon>
        <taxon>asterids</taxon>
        <taxon>campanulids</taxon>
        <taxon>Asterales</taxon>
        <taxon>Asteraceae</taxon>
        <taxon>Asteroideae</taxon>
        <taxon>Anthemideae</taxon>
        <taxon>Anthemidinae</taxon>
        <taxon>Tanacetum</taxon>
    </lineage>
</organism>
<feature type="non-terminal residue" evidence="2">
    <location>
        <position position="1"/>
    </location>
</feature>
<sequence>GRILPGLRFGVEYSDQYDNGEAPILFRQKVFSSSLDGKKLIGKTAEDLIESERFYRLHDEDAVNLCCVGILQLVLLGVEDRRQVPNWILRLSNDRNAWDKYPWGSYVWPTLYSQLKDANPRRWDSFYATKPRRRVDSTYSIFEFTSAFMMWIVESFRVVAENYYERHRRHSRVVAWSLKGRFFRRMVREFFHNLYEVPSEFYQEFDEQKRAIEAQKKVVEKMIEKEDERKQTYEEMHRKRREQRPSIYLLTPFMELPPIIVLPKKHSDRAKNKVKNANLSLLNLGNAFANDNVGDDDVMFLGRRFTGNYLCYDNVDRNKADRGRQLAMMNLAHEFNDTCSAKDELHKAYEECRDIPME</sequence>